<feature type="compositionally biased region" description="Low complexity" evidence="1">
    <location>
        <begin position="53"/>
        <end position="62"/>
    </location>
</feature>
<name>A0ABM2Y1I8_MESAU</name>
<evidence type="ECO:0000313" key="2">
    <source>
        <dbReference type="Proteomes" id="UP000886700"/>
    </source>
</evidence>
<proteinExistence type="predicted"/>
<feature type="compositionally biased region" description="Basic residues" evidence="1">
    <location>
        <begin position="88"/>
        <end position="108"/>
    </location>
</feature>
<organism evidence="2 3">
    <name type="scientific">Mesocricetus auratus</name>
    <name type="common">Golden hamster</name>
    <dbReference type="NCBI Taxonomy" id="10036"/>
    <lineage>
        <taxon>Eukaryota</taxon>
        <taxon>Metazoa</taxon>
        <taxon>Chordata</taxon>
        <taxon>Craniata</taxon>
        <taxon>Vertebrata</taxon>
        <taxon>Euteleostomi</taxon>
        <taxon>Mammalia</taxon>
        <taxon>Eutheria</taxon>
        <taxon>Euarchontoglires</taxon>
        <taxon>Glires</taxon>
        <taxon>Rodentia</taxon>
        <taxon>Myomorpha</taxon>
        <taxon>Muroidea</taxon>
        <taxon>Cricetidae</taxon>
        <taxon>Cricetinae</taxon>
        <taxon>Mesocricetus</taxon>
    </lineage>
</organism>
<feature type="compositionally biased region" description="Pro residues" evidence="1">
    <location>
        <begin position="77"/>
        <end position="87"/>
    </location>
</feature>
<evidence type="ECO:0000256" key="1">
    <source>
        <dbReference type="SAM" id="MobiDB-lite"/>
    </source>
</evidence>
<evidence type="ECO:0000313" key="3">
    <source>
        <dbReference type="RefSeq" id="XP_040608750.1"/>
    </source>
</evidence>
<feature type="region of interest" description="Disordered" evidence="1">
    <location>
        <begin position="228"/>
        <end position="248"/>
    </location>
</feature>
<protein>
    <submittedName>
        <fullName evidence="3">Neural Wiskott-Aldrich syndrome protein-like</fullName>
    </submittedName>
</protein>
<accession>A0ABM2Y1I8</accession>
<dbReference type="Proteomes" id="UP000886700">
    <property type="component" value="Unplaced"/>
</dbReference>
<sequence>MPGHGGLPHTLHSKAPPPRSPPPGLPPRGRAWGRRRIQPAAPPARPPAPRPRGTPGAREACGAGAGRGRRGAQGLGRPPPPAALPRPGPRRPRHSPRSVRRRNPRRSCLRVSPRPPDPPPPAPATPAPAPLTLSFSARGLAWAGKSPASHQRDAGSGLGSSADTAPALGFRESLSLSNKRAKKAGLPACTGRDSSLLQHHYRHCEDITPQSSSSALRNDNFPTILEAEKRGAKGESAPAPEKVQLSTSHLWKESTLAVSTGA</sequence>
<gene>
    <name evidence="3" type="primary">LOC110340961</name>
</gene>
<feature type="region of interest" description="Disordered" evidence="1">
    <location>
        <begin position="1"/>
        <end position="165"/>
    </location>
</feature>
<dbReference type="RefSeq" id="XP_040608750.1">
    <property type="nucleotide sequence ID" value="XM_040752816.1"/>
</dbReference>
<feature type="compositionally biased region" description="Pro residues" evidence="1">
    <location>
        <begin position="113"/>
        <end position="129"/>
    </location>
</feature>
<feature type="compositionally biased region" description="Gly residues" evidence="1">
    <location>
        <begin position="63"/>
        <end position="74"/>
    </location>
</feature>
<keyword evidence="2" id="KW-1185">Reference proteome</keyword>
<dbReference type="GeneID" id="110340961"/>
<feature type="compositionally biased region" description="Pro residues" evidence="1">
    <location>
        <begin position="15"/>
        <end position="26"/>
    </location>
</feature>
<feature type="compositionally biased region" description="Pro residues" evidence="1">
    <location>
        <begin position="40"/>
        <end position="52"/>
    </location>
</feature>
<reference evidence="3" key="1">
    <citation type="submission" date="2025-08" db="UniProtKB">
        <authorList>
            <consortium name="RefSeq"/>
        </authorList>
    </citation>
    <scope>IDENTIFICATION</scope>
    <source>
        <tissue evidence="3">Liver</tissue>
    </source>
</reference>